<gene>
    <name evidence="2" type="ORF">SAMN05192561_101365</name>
</gene>
<dbReference type="EMBL" id="FNWU01000001">
    <property type="protein sequence ID" value="SEH38421.1"/>
    <property type="molecule type" value="Genomic_DNA"/>
</dbReference>
<protein>
    <submittedName>
        <fullName evidence="2">Uncharacterized protein</fullName>
    </submittedName>
</protein>
<feature type="transmembrane region" description="Helical" evidence="1">
    <location>
        <begin position="6"/>
        <end position="27"/>
    </location>
</feature>
<reference evidence="2 3" key="1">
    <citation type="submission" date="2016-10" db="EMBL/GenBank/DDBJ databases">
        <authorList>
            <person name="de Groot N.N."/>
        </authorList>
    </citation>
    <scope>NUCLEOTIDE SEQUENCE [LARGE SCALE GENOMIC DNA]</scope>
    <source>
        <strain evidence="2 3">IBRC-M10418</strain>
    </source>
</reference>
<keyword evidence="1" id="KW-0472">Membrane</keyword>
<keyword evidence="3" id="KW-1185">Reference proteome</keyword>
<dbReference type="RefSeq" id="WP_092813466.1">
    <property type="nucleotide sequence ID" value="NZ_FNWU01000001.1"/>
</dbReference>
<dbReference type="OrthoDB" id="201542at2157"/>
<dbReference type="Proteomes" id="UP000199215">
    <property type="component" value="Unassembled WGS sequence"/>
</dbReference>
<dbReference type="AlphaFoldDB" id="A0A1H6HSA5"/>
<evidence type="ECO:0000256" key="1">
    <source>
        <dbReference type="SAM" id="Phobius"/>
    </source>
</evidence>
<keyword evidence="1" id="KW-1133">Transmembrane helix</keyword>
<keyword evidence="1" id="KW-0812">Transmembrane</keyword>
<feature type="transmembrane region" description="Helical" evidence="1">
    <location>
        <begin position="39"/>
        <end position="61"/>
    </location>
</feature>
<evidence type="ECO:0000313" key="3">
    <source>
        <dbReference type="Proteomes" id="UP000199215"/>
    </source>
</evidence>
<name>A0A1H6HSA5_9EURY</name>
<evidence type="ECO:0000313" key="2">
    <source>
        <dbReference type="EMBL" id="SEH38421.1"/>
    </source>
</evidence>
<organism evidence="2 3">
    <name type="scientific">Halopenitus malekzadehii</name>
    <dbReference type="NCBI Taxonomy" id="1267564"/>
    <lineage>
        <taxon>Archaea</taxon>
        <taxon>Methanobacteriati</taxon>
        <taxon>Methanobacteriota</taxon>
        <taxon>Stenosarchaea group</taxon>
        <taxon>Halobacteria</taxon>
        <taxon>Halobacteriales</taxon>
        <taxon>Haloferacaceae</taxon>
        <taxon>Halopenitus</taxon>
    </lineage>
</organism>
<dbReference type="InterPro" id="IPR055943">
    <property type="entry name" value="DUF7521"/>
</dbReference>
<accession>A0A1H6HSA5</accession>
<feature type="transmembrane region" description="Helical" evidence="1">
    <location>
        <begin position="73"/>
        <end position="92"/>
    </location>
</feature>
<dbReference type="Pfam" id="PF24365">
    <property type="entry name" value="DUF7521"/>
    <property type="match status" value="1"/>
</dbReference>
<sequence length="93" mass="10020">MELAEGLYLFVTLALVVAGLTMVTLALQAYRHTERYAMIHLSIGFSLVVAAAVATSISAFLTQFTATPSLLTVNNGLTALGFVFVVYSLITYR</sequence>
<proteinExistence type="predicted"/>